<proteinExistence type="predicted"/>
<dbReference type="SUPFAM" id="SSF57667">
    <property type="entry name" value="beta-beta-alpha zinc fingers"/>
    <property type="match status" value="1"/>
</dbReference>
<dbReference type="AlphaFoldDB" id="A0A0L8GDB2"/>
<dbReference type="EMBL" id="KQ422366">
    <property type="protein sequence ID" value="KOF75017.1"/>
    <property type="molecule type" value="Genomic_DNA"/>
</dbReference>
<organism evidence="6">
    <name type="scientific">Octopus bimaculoides</name>
    <name type="common">California two-spotted octopus</name>
    <dbReference type="NCBI Taxonomy" id="37653"/>
    <lineage>
        <taxon>Eukaryota</taxon>
        <taxon>Metazoa</taxon>
        <taxon>Spiralia</taxon>
        <taxon>Lophotrochozoa</taxon>
        <taxon>Mollusca</taxon>
        <taxon>Cephalopoda</taxon>
        <taxon>Coleoidea</taxon>
        <taxon>Octopodiformes</taxon>
        <taxon>Octopoda</taxon>
        <taxon>Incirrata</taxon>
        <taxon>Octopodidae</taxon>
        <taxon>Octopus</taxon>
    </lineage>
</organism>
<dbReference type="GO" id="GO:0008270">
    <property type="term" value="F:zinc ion binding"/>
    <property type="evidence" value="ECO:0007669"/>
    <property type="project" value="UniProtKB-KW"/>
</dbReference>
<dbReference type="GO" id="GO:0000981">
    <property type="term" value="F:DNA-binding transcription factor activity, RNA polymerase II-specific"/>
    <property type="evidence" value="ECO:0007669"/>
    <property type="project" value="TreeGrafter"/>
</dbReference>
<evidence type="ECO:0000256" key="2">
    <source>
        <dbReference type="ARBA" id="ARBA00022737"/>
    </source>
</evidence>
<dbReference type="PANTHER" id="PTHR24394">
    <property type="entry name" value="ZINC FINGER PROTEIN"/>
    <property type="match status" value="1"/>
</dbReference>
<dbReference type="Gene3D" id="3.30.160.60">
    <property type="entry name" value="Classic Zinc Finger"/>
    <property type="match status" value="3"/>
</dbReference>
<evidence type="ECO:0000256" key="1">
    <source>
        <dbReference type="ARBA" id="ARBA00022723"/>
    </source>
</evidence>
<sequence length="192" mass="21803">MGWTVRLGTSEPDGCTRLQSDLAEFLQLDALPNVNHSENVVGAFTCHQPEGQSGGTGNGHAQKVFSTYHRQVPIEQGHLPEEVCGLSAFLLIRTLVLAMLTLRPFDSNPYFHQTYYIIIHKCIHTGEKPYQYEINGESSCQTYYITIHKCIHTGERPYQCDICSKSHSLQEFTINKHIQRNNRINVKIEIAK</sequence>
<keyword evidence="3" id="KW-0863">Zinc-finger</keyword>
<reference evidence="6" key="1">
    <citation type="submission" date="2015-07" db="EMBL/GenBank/DDBJ databases">
        <title>MeaNS - Measles Nucleotide Surveillance Program.</title>
        <authorList>
            <person name="Tran T."/>
            <person name="Druce J."/>
        </authorList>
    </citation>
    <scope>NUCLEOTIDE SEQUENCE</scope>
    <source>
        <strain evidence="6">UCB-OBI-ISO-001</strain>
        <tissue evidence="6">Gonad</tissue>
    </source>
</reference>
<keyword evidence="5" id="KW-0539">Nucleus</keyword>
<evidence type="ECO:0008006" key="7">
    <source>
        <dbReference type="Google" id="ProtNLM"/>
    </source>
</evidence>
<protein>
    <recommendedName>
        <fullName evidence="7">C2H2-type domain-containing protein</fullName>
    </recommendedName>
</protein>
<gene>
    <name evidence="6" type="ORF">OCBIM_22035385mg</name>
</gene>
<evidence type="ECO:0000256" key="4">
    <source>
        <dbReference type="ARBA" id="ARBA00022833"/>
    </source>
</evidence>
<accession>A0A0L8GDB2</accession>
<evidence type="ECO:0000256" key="3">
    <source>
        <dbReference type="ARBA" id="ARBA00022771"/>
    </source>
</evidence>
<keyword evidence="4" id="KW-0862">Zinc</keyword>
<dbReference type="PANTHER" id="PTHR24394:SF29">
    <property type="entry name" value="MYONEURIN"/>
    <property type="match status" value="1"/>
</dbReference>
<evidence type="ECO:0000256" key="5">
    <source>
        <dbReference type="ARBA" id="ARBA00023242"/>
    </source>
</evidence>
<dbReference type="GO" id="GO:0005634">
    <property type="term" value="C:nucleus"/>
    <property type="evidence" value="ECO:0007669"/>
    <property type="project" value="TreeGrafter"/>
</dbReference>
<keyword evidence="2" id="KW-0677">Repeat</keyword>
<keyword evidence="1" id="KW-0479">Metal-binding</keyword>
<dbReference type="InterPro" id="IPR036236">
    <property type="entry name" value="Znf_C2H2_sf"/>
</dbReference>
<name>A0A0L8GDB2_OCTBM</name>
<evidence type="ECO:0000313" key="6">
    <source>
        <dbReference type="EMBL" id="KOF75017.1"/>
    </source>
</evidence>